<keyword evidence="3" id="KW-1185">Reference proteome</keyword>
<feature type="transmembrane region" description="Helical" evidence="1">
    <location>
        <begin position="137"/>
        <end position="157"/>
    </location>
</feature>
<keyword evidence="1" id="KW-1133">Transmembrane helix</keyword>
<gene>
    <name evidence="2" type="ORF">LPB301_06500</name>
</gene>
<sequence>MEEFLRKIKLIDNFSISLNTNKNDFVTALRKHADEDDIDNLLSSAFEIFSSSKNIFKGRANHFGFKIRKRKRFFDRQFGFAKAIGNYREKDDKLIVTGQIKSWNNFMYFFLGFAILIYTVFIISFTFNAGSFDDGSYIAIPFIIIHAAFMFGIPYFAMRSGLKKLKRDLEREFHFIVSKNNH</sequence>
<keyword evidence="1" id="KW-0472">Membrane</keyword>
<dbReference type="OrthoDB" id="886186at2"/>
<protein>
    <submittedName>
        <fullName evidence="2">Uncharacterized protein</fullName>
    </submittedName>
</protein>
<dbReference type="Proteomes" id="UP000092612">
    <property type="component" value="Unassembled WGS sequence"/>
</dbReference>
<evidence type="ECO:0000256" key="1">
    <source>
        <dbReference type="SAM" id="Phobius"/>
    </source>
</evidence>
<dbReference type="RefSeq" id="WP_068359377.1">
    <property type="nucleotide sequence ID" value="NZ_CP019337.1"/>
</dbReference>
<accession>A0A1B8U472</accession>
<proteinExistence type="predicted"/>
<keyword evidence="1" id="KW-0812">Transmembrane</keyword>
<feature type="transmembrane region" description="Helical" evidence="1">
    <location>
        <begin position="106"/>
        <end position="125"/>
    </location>
</feature>
<name>A0A1B8U472_9FLAO</name>
<dbReference type="KEGG" id="prn:BW723_17280"/>
<organism evidence="2 3">
    <name type="scientific">Polaribacter reichenbachii</name>
    <dbReference type="NCBI Taxonomy" id="996801"/>
    <lineage>
        <taxon>Bacteria</taxon>
        <taxon>Pseudomonadati</taxon>
        <taxon>Bacteroidota</taxon>
        <taxon>Flavobacteriia</taxon>
        <taxon>Flavobacteriales</taxon>
        <taxon>Flavobacteriaceae</taxon>
    </lineage>
</organism>
<dbReference type="EMBL" id="LSFL01000013">
    <property type="protein sequence ID" value="OBY66642.1"/>
    <property type="molecule type" value="Genomic_DNA"/>
</dbReference>
<dbReference type="AlphaFoldDB" id="A0A1B8U472"/>
<comment type="caution">
    <text evidence="2">The sequence shown here is derived from an EMBL/GenBank/DDBJ whole genome shotgun (WGS) entry which is preliminary data.</text>
</comment>
<evidence type="ECO:0000313" key="2">
    <source>
        <dbReference type="EMBL" id="OBY66642.1"/>
    </source>
</evidence>
<reference evidence="3" key="1">
    <citation type="submission" date="2016-02" db="EMBL/GenBank/DDBJ databases">
        <title>Paenibacillus sp. LPB0068, isolated from Crassostrea gigas.</title>
        <authorList>
            <person name="Shin S.-K."/>
            <person name="Yi H."/>
        </authorList>
    </citation>
    <scope>NUCLEOTIDE SEQUENCE [LARGE SCALE GENOMIC DNA]</scope>
    <source>
        <strain evidence="3">KCTC 23969</strain>
    </source>
</reference>
<evidence type="ECO:0000313" key="3">
    <source>
        <dbReference type="Proteomes" id="UP000092612"/>
    </source>
</evidence>
<dbReference type="STRING" id="996801.BW723_17280"/>